<evidence type="ECO:0000256" key="6">
    <source>
        <dbReference type="ARBA" id="ARBA00022840"/>
    </source>
</evidence>
<evidence type="ECO:0000313" key="12">
    <source>
        <dbReference type="EMBL" id="MDH8677071.1"/>
    </source>
</evidence>
<evidence type="ECO:0000256" key="7">
    <source>
        <dbReference type="ARBA" id="ARBA00023204"/>
    </source>
</evidence>
<keyword evidence="5 9" id="KW-0227">DNA damage</keyword>
<proteinExistence type="inferred from homology"/>
<feature type="coiled-coil region" evidence="10">
    <location>
        <begin position="344"/>
        <end position="371"/>
    </location>
</feature>
<comment type="caution">
    <text evidence="12">The sequence shown here is derived from an EMBL/GenBank/DDBJ whole genome shotgun (WGS) entry which is preliminary data.</text>
</comment>
<dbReference type="Proteomes" id="UP001158045">
    <property type="component" value="Unassembled WGS sequence"/>
</dbReference>
<dbReference type="Pfam" id="PF02463">
    <property type="entry name" value="SMC_N"/>
    <property type="match status" value="1"/>
</dbReference>
<sequence length="563" mass="63427">MIFELSIKDFILIRDVKLRFDEGLNILTGETGAGKSMVLGAIGMVMGGQANKDSIRLGAEKASIQATFQVKENTNKLLKEQDIPTDEEILIVSREIQSKGKSISRINGQIVTLNQLKRITNELINIHGQNEHQSLLENDHQLNLLDAFGGDEQVALRDLVAAEYEKMRILKNELDQLEKKSHDRIKSLDFINYQITEIEDAKLKDDEDLELEKEFEYLTHLGQIKDTVSMASNWISGEYGEGAIGTLGQLNGQFRKIETYDTSIKDISNRINELFFIMEDLAKDIDHFSEKLDVDPEKFSIIEKRLDVINTLKSKYGMQISDIINKLASLMAEREEFEAIGELLEAKKLVLEKAIQKYQEFAEQLSNMRRKAALRFESALEAELKELNMKETTFKMDLTSSKTQHITGIDEIEFVISTNIGQPFRPLKKVVSGGELSRIMLGIKIVLGKLDEVPTLVFDEVDAGISGITANIVGEKLSKLAENCQILCITHLPQIAVYADHHFLIEKSSDGISTETELKKINDKEIEDEIGRLVGGASVTASTTQHAKEMIRIAGEKKYILRH</sequence>
<dbReference type="InterPro" id="IPR003395">
    <property type="entry name" value="RecF/RecN/SMC_N"/>
</dbReference>
<evidence type="ECO:0000256" key="1">
    <source>
        <dbReference type="ARBA" id="ARBA00003618"/>
    </source>
</evidence>
<dbReference type="PIRSF" id="PIRSF003128">
    <property type="entry name" value="RecN"/>
    <property type="match status" value="1"/>
</dbReference>
<dbReference type="CDD" id="cd03241">
    <property type="entry name" value="ABC_RecN"/>
    <property type="match status" value="2"/>
</dbReference>
<dbReference type="EMBL" id="JARYZI010000001">
    <property type="protein sequence ID" value="MDH8677071.1"/>
    <property type="molecule type" value="Genomic_DNA"/>
</dbReference>
<name>A0ABT6N9I5_9FIRM</name>
<dbReference type="NCBIfam" id="TIGR00634">
    <property type="entry name" value="recN"/>
    <property type="match status" value="1"/>
</dbReference>
<keyword evidence="10" id="KW-0175">Coiled coil</keyword>
<accession>A0ABT6N9I5</accession>
<protein>
    <recommendedName>
        <fullName evidence="3 9">DNA repair protein RecN</fullName>
    </recommendedName>
    <alternativeName>
        <fullName evidence="8 9">Recombination protein N</fullName>
    </alternativeName>
</protein>
<evidence type="ECO:0000256" key="2">
    <source>
        <dbReference type="ARBA" id="ARBA00009441"/>
    </source>
</evidence>
<gene>
    <name evidence="12" type="primary">recN</name>
    <name evidence="12" type="ORF">QE109_02865</name>
</gene>
<dbReference type="Gene3D" id="3.40.50.300">
    <property type="entry name" value="P-loop containing nucleotide triphosphate hydrolases"/>
    <property type="match status" value="2"/>
</dbReference>
<dbReference type="PANTHER" id="PTHR11059">
    <property type="entry name" value="DNA REPAIR PROTEIN RECN"/>
    <property type="match status" value="1"/>
</dbReference>
<evidence type="ECO:0000256" key="8">
    <source>
        <dbReference type="ARBA" id="ARBA00033408"/>
    </source>
</evidence>
<dbReference type="PANTHER" id="PTHR11059:SF0">
    <property type="entry name" value="DNA REPAIR PROTEIN RECN"/>
    <property type="match status" value="1"/>
</dbReference>
<dbReference type="RefSeq" id="WP_281092867.1">
    <property type="nucleotide sequence ID" value="NZ_JARYZI010000001.1"/>
</dbReference>
<evidence type="ECO:0000256" key="5">
    <source>
        <dbReference type="ARBA" id="ARBA00022763"/>
    </source>
</evidence>
<dbReference type="SUPFAM" id="SSF52540">
    <property type="entry name" value="P-loop containing nucleoside triphosphate hydrolases"/>
    <property type="match status" value="1"/>
</dbReference>
<evidence type="ECO:0000259" key="11">
    <source>
        <dbReference type="Pfam" id="PF02463"/>
    </source>
</evidence>
<feature type="domain" description="RecF/RecN/SMC N-terminal" evidence="11">
    <location>
        <begin position="3"/>
        <end position="513"/>
    </location>
</feature>
<keyword evidence="4" id="KW-0547">Nucleotide-binding</keyword>
<dbReference type="NCBIfam" id="NF008121">
    <property type="entry name" value="PRK10869.1"/>
    <property type="match status" value="1"/>
</dbReference>
<reference evidence="12 13" key="1">
    <citation type="submission" date="2023-04" db="EMBL/GenBank/DDBJ databases">
        <title>Fusibacter bizertensis strain WBS, isolated from littoral bottom sediments of the Arctic seas - biochemical and genomic analysis.</title>
        <authorList>
            <person name="Brioukhanov A.L."/>
        </authorList>
    </citation>
    <scope>NUCLEOTIDE SEQUENCE [LARGE SCALE GENOMIC DNA]</scope>
    <source>
        <strain evidence="12 13">WBS</strain>
    </source>
</reference>
<dbReference type="InterPro" id="IPR004604">
    <property type="entry name" value="DNA_recomb/repair_RecN"/>
</dbReference>
<organism evidence="12 13">
    <name type="scientific">Fusibacter bizertensis</name>
    <dbReference type="NCBI Taxonomy" id="1488331"/>
    <lineage>
        <taxon>Bacteria</taxon>
        <taxon>Bacillati</taxon>
        <taxon>Bacillota</taxon>
        <taxon>Clostridia</taxon>
        <taxon>Eubacteriales</taxon>
        <taxon>Eubacteriales Family XII. Incertae Sedis</taxon>
        <taxon>Fusibacter</taxon>
    </lineage>
</organism>
<comment type="function">
    <text evidence="1 9">May be involved in recombinational repair of damaged DNA.</text>
</comment>
<evidence type="ECO:0000256" key="10">
    <source>
        <dbReference type="SAM" id="Coils"/>
    </source>
</evidence>
<keyword evidence="13" id="KW-1185">Reference proteome</keyword>
<keyword evidence="6" id="KW-0067">ATP-binding</keyword>
<evidence type="ECO:0000256" key="4">
    <source>
        <dbReference type="ARBA" id="ARBA00022741"/>
    </source>
</evidence>
<keyword evidence="7 9" id="KW-0234">DNA repair</keyword>
<evidence type="ECO:0000313" key="13">
    <source>
        <dbReference type="Proteomes" id="UP001158045"/>
    </source>
</evidence>
<dbReference type="InterPro" id="IPR027417">
    <property type="entry name" value="P-loop_NTPase"/>
</dbReference>
<comment type="similarity">
    <text evidence="2 9">Belongs to the RecN family.</text>
</comment>
<evidence type="ECO:0000256" key="3">
    <source>
        <dbReference type="ARBA" id="ARBA00021315"/>
    </source>
</evidence>
<evidence type="ECO:0000256" key="9">
    <source>
        <dbReference type="PIRNR" id="PIRNR003128"/>
    </source>
</evidence>